<dbReference type="SUPFAM" id="SSF48350">
    <property type="entry name" value="GTPase activation domain, GAP"/>
    <property type="match status" value="1"/>
</dbReference>
<dbReference type="Gene3D" id="1.10.506.10">
    <property type="entry name" value="GTPase Activation - p120gap, domain 1"/>
    <property type="match status" value="1"/>
</dbReference>
<dbReference type="GO" id="GO:0051015">
    <property type="term" value="F:actin filament binding"/>
    <property type="evidence" value="ECO:0007669"/>
    <property type="project" value="TreeGrafter"/>
</dbReference>
<evidence type="ECO:0000259" key="2">
    <source>
        <dbReference type="PROSITE" id="PS50018"/>
    </source>
</evidence>
<gene>
    <name evidence="3" type="ORF">PHAECO_LOCUS10535</name>
</gene>
<dbReference type="GO" id="GO:1903479">
    <property type="term" value="P:mitotic actomyosin contractile ring assembly actin filament organization"/>
    <property type="evidence" value="ECO:0007669"/>
    <property type="project" value="TreeGrafter"/>
</dbReference>
<dbReference type="GO" id="GO:0005096">
    <property type="term" value="F:GTPase activator activity"/>
    <property type="evidence" value="ECO:0007669"/>
    <property type="project" value="TreeGrafter"/>
</dbReference>
<keyword evidence="4" id="KW-1185">Reference proteome</keyword>
<feature type="region of interest" description="Disordered" evidence="1">
    <location>
        <begin position="780"/>
        <end position="801"/>
    </location>
</feature>
<name>A0A9N9X1Z7_PHACE</name>
<accession>A0A9N9X1Z7</accession>
<proteinExistence type="predicted"/>
<feature type="region of interest" description="Disordered" evidence="1">
    <location>
        <begin position="487"/>
        <end position="507"/>
    </location>
</feature>
<dbReference type="InterPro" id="IPR008936">
    <property type="entry name" value="Rho_GTPase_activation_prot"/>
</dbReference>
<evidence type="ECO:0000313" key="4">
    <source>
        <dbReference type="Proteomes" id="UP001153737"/>
    </source>
</evidence>
<dbReference type="PANTHER" id="PTHR14149:SF14">
    <property type="entry name" value="CALPONIN-HOMOLOGY (CH) DOMAIN-CONTAINING PROTEIN"/>
    <property type="match status" value="1"/>
</dbReference>
<feature type="compositionally biased region" description="Polar residues" evidence="1">
    <location>
        <begin position="845"/>
        <end position="857"/>
    </location>
</feature>
<dbReference type="GO" id="GO:0005516">
    <property type="term" value="F:calmodulin binding"/>
    <property type="evidence" value="ECO:0007669"/>
    <property type="project" value="TreeGrafter"/>
</dbReference>
<feature type="domain" description="Ras-GAP" evidence="2">
    <location>
        <begin position="200"/>
        <end position="395"/>
    </location>
</feature>
<dbReference type="AlphaFoldDB" id="A0A9N9X1Z7"/>
<organism evidence="3 4">
    <name type="scientific">Phaedon cochleariae</name>
    <name type="common">Mustard beetle</name>
    <dbReference type="NCBI Taxonomy" id="80249"/>
    <lineage>
        <taxon>Eukaryota</taxon>
        <taxon>Metazoa</taxon>
        <taxon>Ecdysozoa</taxon>
        <taxon>Arthropoda</taxon>
        <taxon>Hexapoda</taxon>
        <taxon>Insecta</taxon>
        <taxon>Pterygota</taxon>
        <taxon>Neoptera</taxon>
        <taxon>Endopterygota</taxon>
        <taxon>Coleoptera</taxon>
        <taxon>Polyphaga</taxon>
        <taxon>Cucujiformia</taxon>
        <taxon>Chrysomeloidea</taxon>
        <taxon>Chrysomelidae</taxon>
        <taxon>Chrysomelinae</taxon>
        <taxon>Chrysomelini</taxon>
        <taxon>Phaedon</taxon>
    </lineage>
</organism>
<dbReference type="EMBL" id="OU896712">
    <property type="protein sequence ID" value="CAG9822510.1"/>
    <property type="molecule type" value="Genomic_DNA"/>
</dbReference>
<feature type="region of interest" description="Disordered" evidence="1">
    <location>
        <begin position="633"/>
        <end position="666"/>
    </location>
</feature>
<evidence type="ECO:0000313" key="3">
    <source>
        <dbReference type="EMBL" id="CAG9822510.1"/>
    </source>
</evidence>
<reference evidence="3" key="1">
    <citation type="submission" date="2022-01" db="EMBL/GenBank/DDBJ databases">
        <authorList>
            <person name="King R."/>
        </authorList>
    </citation>
    <scope>NUCLEOTIDE SEQUENCE</scope>
</reference>
<feature type="region of interest" description="Disordered" evidence="1">
    <location>
        <begin position="831"/>
        <end position="857"/>
    </location>
</feature>
<dbReference type="InterPro" id="IPR001936">
    <property type="entry name" value="RasGAP_dom"/>
</dbReference>
<dbReference type="GO" id="GO:0005938">
    <property type="term" value="C:cell cortex"/>
    <property type="evidence" value="ECO:0007669"/>
    <property type="project" value="TreeGrafter"/>
</dbReference>
<dbReference type="PROSITE" id="PS50018">
    <property type="entry name" value="RAS_GTPASE_ACTIV_2"/>
    <property type="match status" value="1"/>
</dbReference>
<feature type="compositionally biased region" description="Polar residues" evidence="1">
    <location>
        <begin position="636"/>
        <end position="665"/>
    </location>
</feature>
<reference evidence="3" key="2">
    <citation type="submission" date="2022-10" db="EMBL/GenBank/DDBJ databases">
        <authorList>
            <consortium name="ENA_rothamsted_submissions"/>
            <consortium name="culmorum"/>
            <person name="King R."/>
        </authorList>
    </citation>
    <scope>NUCLEOTIDE SEQUENCE</scope>
</reference>
<dbReference type="Proteomes" id="UP001153737">
    <property type="component" value="Chromosome 6"/>
</dbReference>
<sequence>MCFRQKIFIILHSEMSFPDHRQWKKLTSQKITMVHTRTTGKKSCKSTMKNDNVEDEEVDVYKVILQLRQENLLIRDEKRRIQELNELVGTKIHNIIKDSWITTKQRLLLYQRETSSQNYANVDGLVNSEFVDAKHSLGFQNAIKIGNLLEVLRTQPAQLAKWLIAGEQIAEESLNYSLLLEHIVVGLYGCFIFPEDTKYMLTLLYELAKLQMLNCDDPRRIIKQLRTCSFKRLYFLFHEVLHSARFFLSAAMEIPIIQMMSCSEYYLDIDPAKTCMRFIQNENEVTTIFKDMEEYRSNVIEKLVDFTNTFVTSLLENVYSFPKSVAWIVSQISKIIEKSFSIKQANAIVTELIFTLYICPVILDPEQYGICMSQVTEIVRHNLIQICQILQSLALSKYEPIDARFCDLFNLLDMNRVHNFMELLFFDMDCDEPPVESSPDVTRDIMLFTEFELNNLVCILQKIKTRYRQNENFRKEAAIEEQLSSLTLSSTDNSPKSSRSSHNEEGSSKISNFFAMGVKNNVVAPEIDDSKSTSTTILVFPINNVESNLIGLLPEEKIIDLSAPLKNGDLFDMTACKVERSIPDTPPQNGDLKQSFAYLDEGSIGNTSDNLEAISEAASNHSVDSSIELENEDQNDNLSDMVSANVSGRGTPNISGRDTPSSQVCENDDRAMAEPPAVSQPQSNLNRQIRSEIDDKFCKFEIKKLPEGDETVSIISETWSTDVLGSDNEFLDASEARLSLPLVETIQEAPNILDLSETQSESAWSTDVMTSDTERLTEVDNDDSVSVAQSDDTRSETDDCPARRLSAVSTNSIATSHSVGGATNQHNAVGVAQSDDTDDCPARRLSTNTSTVGGAANQQGSVGVAQSDYTDDCPARRLSTNSMANSNSVGGVANQHGVAAQNANFLPVSSPNAVSNTRRFVTSSNFQEYRKIDVKNDRYLIVSMN</sequence>
<dbReference type="OrthoDB" id="10264848at2759"/>
<protein>
    <recommendedName>
        <fullName evidence="2">Ras-GAP domain-containing protein</fullName>
    </recommendedName>
</protein>
<feature type="compositionally biased region" description="Basic and acidic residues" evidence="1">
    <location>
        <begin position="791"/>
        <end position="801"/>
    </location>
</feature>
<dbReference type="Pfam" id="PF00616">
    <property type="entry name" value="RasGAP"/>
    <property type="match status" value="1"/>
</dbReference>
<dbReference type="PANTHER" id="PTHR14149">
    <property type="entry name" value="RAS GTPASE-ACTIVATING PROTEIN WITH IQ MOTIF"/>
    <property type="match status" value="1"/>
</dbReference>
<evidence type="ECO:0000256" key="1">
    <source>
        <dbReference type="SAM" id="MobiDB-lite"/>
    </source>
</evidence>